<gene>
    <name evidence="12" type="ORF">BHE16_04820</name>
</gene>
<evidence type="ECO:0000259" key="9">
    <source>
        <dbReference type="Pfam" id="PF02878"/>
    </source>
</evidence>
<dbReference type="STRING" id="556325.BHE16_04820"/>
<dbReference type="InterPro" id="IPR005845">
    <property type="entry name" value="A-D-PHexomutase_a/b/a-II"/>
</dbReference>
<feature type="domain" description="Alpha-D-phosphohexomutase C-terminal" evidence="8">
    <location>
        <begin position="509"/>
        <end position="547"/>
    </location>
</feature>
<dbReference type="PROSITE" id="PS00710">
    <property type="entry name" value="PGM_PMM"/>
    <property type="match status" value="1"/>
</dbReference>
<evidence type="ECO:0000256" key="7">
    <source>
        <dbReference type="RuleBase" id="RU004326"/>
    </source>
</evidence>
<dbReference type="InterPro" id="IPR005841">
    <property type="entry name" value="Alpha-D-phosphohexomutase_SF"/>
</dbReference>
<dbReference type="PANTHER" id="PTHR45745">
    <property type="entry name" value="PHOSPHOMANNOMUTASE 45A"/>
    <property type="match status" value="1"/>
</dbReference>
<proteinExistence type="inferred from homology"/>
<evidence type="ECO:0000313" key="13">
    <source>
        <dbReference type="Proteomes" id="UP000183530"/>
    </source>
</evidence>
<dbReference type="RefSeq" id="WP_071893932.1">
    <property type="nucleotide sequence ID" value="NZ_CP018135.1"/>
</dbReference>
<dbReference type="PANTHER" id="PTHR45745:SF1">
    <property type="entry name" value="PHOSPHOGLUCOMUTASE 2B-RELATED"/>
    <property type="match status" value="1"/>
</dbReference>
<dbReference type="InterPro" id="IPR016055">
    <property type="entry name" value="A-D-PHexomutase_a/b/a-I/II/III"/>
</dbReference>
<dbReference type="OrthoDB" id="9806956at2"/>
<keyword evidence="4 7" id="KW-0479">Metal-binding</keyword>
<organism evidence="12 13">
    <name type="scientific">Neomicrococcus aestuarii</name>
    <dbReference type="NCBI Taxonomy" id="556325"/>
    <lineage>
        <taxon>Bacteria</taxon>
        <taxon>Bacillati</taxon>
        <taxon>Actinomycetota</taxon>
        <taxon>Actinomycetes</taxon>
        <taxon>Micrococcales</taxon>
        <taxon>Micrococcaceae</taxon>
        <taxon>Neomicrococcus</taxon>
    </lineage>
</organism>
<dbReference type="Gene3D" id="3.30.310.50">
    <property type="entry name" value="Alpha-D-phosphohexomutase, C-terminal domain"/>
    <property type="match status" value="1"/>
</dbReference>
<name>A0A1L2ZN39_9MICC</name>
<comment type="cofactor">
    <cofactor evidence="1">
        <name>Mg(2+)</name>
        <dbReference type="ChEBI" id="CHEBI:18420"/>
    </cofactor>
</comment>
<keyword evidence="6" id="KW-0413">Isomerase</keyword>
<evidence type="ECO:0000313" key="12">
    <source>
        <dbReference type="EMBL" id="APF40452.1"/>
    </source>
</evidence>
<dbReference type="GO" id="GO:0005975">
    <property type="term" value="P:carbohydrate metabolic process"/>
    <property type="evidence" value="ECO:0007669"/>
    <property type="project" value="InterPro"/>
</dbReference>
<dbReference type="InterPro" id="IPR005844">
    <property type="entry name" value="A-D-PHexomutase_a/b/a-I"/>
</dbReference>
<feature type="domain" description="Alpha-D-phosphohexomutase alpha/beta/alpha" evidence="11">
    <location>
        <begin position="345"/>
        <end position="450"/>
    </location>
</feature>
<dbReference type="Pfam" id="PF00408">
    <property type="entry name" value="PGM_PMM_IV"/>
    <property type="match status" value="1"/>
</dbReference>
<keyword evidence="3" id="KW-0597">Phosphoprotein</keyword>
<dbReference type="Pfam" id="PF02880">
    <property type="entry name" value="PGM_PMM_III"/>
    <property type="match status" value="1"/>
</dbReference>
<evidence type="ECO:0000259" key="10">
    <source>
        <dbReference type="Pfam" id="PF02879"/>
    </source>
</evidence>
<dbReference type="SUPFAM" id="SSF55957">
    <property type="entry name" value="Phosphoglucomutase, C-terminal domain"/>
    <property type="match status" value="1"/>
</dbReference>
<feature type="domain" description="Alpha-D-phosphohexomutase alpha/beta/alpha" evidence="10">
    <location>
        <begin position="236"/>
        <end position="333"/>
    </location>
</feature>
<evidence type="ECO:0000256" key="3">
    <source>
        <dbReference type="ARBA" id="ARBA00022553"/>
    </source>
</evidence>
<dbReference type="Pfam" id="PF02879">
    <property type="entry name" value="PGM_PMM_II"/>
    <property type="match status" value="1"/>
</dbReference>
<dbReference type="Gene3D" id="3.40.120.10">
    <property type="entry name" value="Alpha-D-Glucose-1,6-Bisphosphate, subunit A, domain 3"/>
    <property type="match status" value="3"/>
</dbReference>
<evidence type="ECO:0000256" key="4">
    <source>
        <dbReference type="ARBA" id="ARBA00022723"/>
    </source>
</evidence>
<dbReference type="Pfam" id="PF02878">
    <property type="entry name" value="PGM_PMM_I"/>
    <property type="match status" value="1"/>
</dbReference>
<dbReference type="AlphaFoldDB" id="A0A1L2ZN39"/>
<dbReference type="GO" id="GO:0006166">
    <property type="term" value="P:purine ribonucleoside salvage"/>
    <property type="evidence" value="ECO:0007669"/>
    <property type="project" value="TreeGrafter"/>
</dbReference>
<feature type="domain" description="Alpha-D-phosphohexomutase alpha/beta/alpha" evidence="9">
    <location>
        <begin position="56"/>
        <end position="182"/>
    </location>
</feature>
<evidence type="ECO:0000256" key="2">
    <source>
        <dbReference type="ARBA" id="ARBA00010231"/>
    </source>
</evidence>
<sequence length="577" mass="61224">MNSGNSRDALLERARHWAAEDPDQQTQDELTTLIESLTDPEASLDELEDRFGGTLEFGTAGLRAALGAGPMRMNRVVVRRTAAGLAEFLATKAAGAYVPRVVVGYDARHDSYEFALESASVFTARGFEVLLMPSALPTPVLAFSVRHFDADCGVMVTASHNPPQDNGYKVYLGGRVVADSGQGAQIVTPLDQEIAAAIDYSVPLSDIPLAQSGWTMLPEAGEDDDVAAAYETAVADAVAELVTDEATDKSLPIVLTPLHGVGGRTMENVLRAAGFTNIHVVAEQAQPDPDFPTVSFPNPEEAGAIDMALALAESVDAALVIANDPDADRCAIAINGVSGWRMLRGDELGSIFGEYIAQTASTKAQAVFANSIVSSRRLAAIAAAHEFAHEETLTGFKWISRVPGLTFGYEEALGYCVAPDVVRDKDGISAGLLIAEIAAQRHALGQTLQQDLDDLDLKYGLYSTDQLSVRVSSLDLLGAMMGRLRNNPPDSLGGSPVESIVDLSAEGGALPPTDGMKYSTADGTRVIVRPSGTEPKLKCYLEVHLEADGSGTLDEQRHTSLERLSAVRENVSESLGL</sequence>
<dbReference type="InterPro" id="IPR036900">
    <property type="entry name" value="A-D-PHexomutase_C_sf"/>
</dbReference>
<accession>A0A1L2ZN39</accession>
<evidence type="ECO:0000259" key="11">
    <source>
        <dbReference type="Pfam" id="PF02880"/>
    </source>
</evidence>
<dbReference type="Proteomes" id="UP000183530">
    <property type="component" value="Chromosome"/>
</dbReference>
<dbReference type="GO" id="GO:0000287">
    <property type="term" value="F:magnesium ion binding"/>
    <property type="evidence" value="ECO:0007669"/>
    <property type="project" value="InterPro"/>
</dbReference>
<dbReference type="PRINTS" id="PR00509">
    <property type="entry name" value="PGMPMM"/>
</dbReference>
<keyword evidence="13" id="KW-1185">Reference proteome</keyword>
<comment type="similarity">
    <text evidence="2 7">Belongs to the phosphohexose mutase family.</text>
</comment>
<reference evidence="12 13" key="1">
    <citation type="submission" date="2016-11" db="EMBL/GenBank/DDBJ databases">
        <title>Genome sequencing of Zhihengliuella aestuarii B18 antagonistic to Plasmodiophora brassicae.</title>
        <authorList>
            <person name="Luo Y."/>
        </authorList>
    </citation>
    <scope>NUCLEOTIDE SEQUENCE [LARGE SCALE GENOMIC DNA]</scope>
    <source>
        <strain evidence="12 13">B18</strain>
    </source>
</reference>
<evidence type="ECO:0000256" key="5">
    <source>
        <dbReference type="ARBA" id="ARBA00022842"/>
    </source>
</evidence>
<evidence type="ECO:0000256" key="6">
    <source>
        <dbReference type="ARBA" id="ARBA00023235"/>
    </source>
</evidence>
<dbReference type="SUPFAM" id="SSF53738">
    <property type="entry name" value="Phosphoglucomutase, first 3 domains"/>
    <property type="match status" value="3"/>
</dbReference>
<protein>
    <submittedName>
        <fullName evidence="12">Phosphomannomutase</fullName>
    </submittedName>
</protein>
<dbReference type="InterPro" id="IPR005843">
    <property type="entry name" value="A-D-PHexomutase_C"/>
</dbReference>
<dbReference type="GO" id="GO:0008973">
    <property type="term" value="F:phosphopentomutase activity"/>
    <property type="evidence" value="ECO:0007669"/>
    <property type="project" value="TreeGrafter"/>
</dbReference>
<keyword evidence="5 7" id="KW-0460">Magnesium</keyword>
<dbReference type="KEGG" id="nae:BHE16_04820"/>
<evidence type="ECO:0000256" key="1">
    <source>
        <dbReference type="ARBA" id="ARBA00001946"/>
    </source>
</evidence>
<dbReference type="InterPro" id="IPR016066">
    <property type="entry name" value="A-D-PHexomutase_CS"/>
</dbReference>
<dbReference type="CDD" id="cd05799">
    <property type="entry name" value="PGM2"/>
    <property type="match status" value="1"/>
</dbReference>
<dbReference type="EMBL" id="CP018135">
    <property type="protein sequence ID" value="APF40452.1"/>
    <property type="molecule type" value="Genomic_DNA"/>
</dbReference>
<evidence type="ECO:0000259" key="8">
    <source>
        <dbReference type="Pfam" id="PF00408"/>
    </source>
</evidence>
<dbReference type="InterPro" id="IPR005846">
    <property type="entry name" value="A-D-PHexomutase_a/b/a-III"/>
</dbReference>